<sequence>MKHRLGWALAASLFTAGIVGTASAADMAVKAPPIPIPEVWTWTGFYVGGNLGGAWSDNQLTYDMPFTTPGNTFTSCGAPAGVAAPVLVGANPFDLSTDCSRPSSFIGGAQIGYNWQTGSWVFGVEGDGAWQQLIQHSFVRFGANPAAGAPMGSVAADTAYFRSEQGPLGTFRGRIGYTGGNWLLYATGGLAVGDVKHSMTEVLAPGVACPVAPSGTCRTVSDDTTRVGWTVGAGVEWLFARNWSVGAEYLYVDLGRTTLTLPAGTGFFFNASTARFDDREQVARVKINYHFGGPVVARY</sequence>
<comment type="similarity">
    <text evidence="5">Belongs to the Omp25/RopB family.</text>
</comment>
<dbReference type="InterPro" id="IPR051692">
    <property type="entry name" value="OMP-like"/>
</dbReference>
<protein>
    <submittedName>
        <fullName evidence="8">Outer-membrane immunogenic protein</fullName>
    </submittedName>
</protein>
<feature type="signal peptide" evidence="6">
    <location>
        <begin position="1"/>
        <end position="24"/>
    </location>
</feature>
<proteinExistence type="inferred from homology"/>
<organism evidence="8 9">
    <name type="scientific">Bradyrhizobium iriomotense</name>
    <dbReference type="NCBI Taxonomy" id="441950"/>
    <lineage>
        <taxon>Bacteria</taxon>
        <taxon>Pseudomonadati</taxon>
        <taxon>Pseudomonadota</taxon>
        <taxon>Alphaproteobacteria</taxon>
        <taxon>Hyphomicrobiales</taxon>
        <taxon>Nitrobacteraceae</taxon>
        <taxon>Bradyrhizobium</taxon>
    </lineage>
</organism>
<evidence type="ECO:0000256" key="3">
    <source>
        <dbReference type="ARBA" id="ARBA00023136"/>
    </source>
</evidence>
<comment type="subcellular location">
    <subcellularLocation>
        <location evidence="1">Cell outer membrane</location>
    </subcellularLocation>
</comment>
<gene>
    <name evidence="8" type="ORF">GCM10007857_50020</name>
</gene>
<dbReference type="Pfam" id="PF13505">
    <property type="entry name" value="OMP_b-brl"/>
    <property type="match status" value="1"/>
</dbReference>
<evidence type="ECO:0000256" key="6">
    <source>
        <dbReference type="SAM" id="SignalP"/>
    </source>
</evidence>
<evidence type="ECO:0000259" key="7">
    <source>
        <dbReference type="Pfam" id="PF13505"/>
    </source>
</evidence>
<dbReference type="SUPFAM" id="SSF56925">
    <property type="entry name" value="OMPA-like"/>
    <property type="match status" value="1"/>
</dbReference>
<evidence type="ECO:0000256" key="5">
    <source>
        <dbReference type="ARBA" id="ARBA00038306"/>
    </source>
</evidence>
<dbReference type="InterPro" id="IPR011250">
    <property type="entry name" value="OMP/PagP_B-barrel"/>
</dbReference>
<feature type="chain" id="PRO_5045237905" evidence="6">
    <location>
        <begin position="25"/>
        <end position="299"/>
    </location>
</feature>
<dbReference type="PANTHER" id="PTHR34001:SF3">
    <property type="entry name" value="BLL7405 PROTEIN"/>
    <property type="match status" value="1"/>
</dbReference>
<dbReference type="PANTHER" id="PTHR34001">
    <property type="entry name" value="BLL7405 PROTEIN"/>
    <property type="match status" value="1"/>
</dbReference>
<dbReference type="EMBL" id="BSOW01000018">
    <property type="protein sequence ID" value="GLR88290.1"/>
    <property type="molecule type" value="Genomic_DNA"/>
</dbReference>
<reference evidence="9" key="1">
    <citation type="journal article" date="2019" name="Int. J. Syst. Evol. Microbiol.">
        <title>The Global Catalogue of Microorganisms (GCM) 10K type strain sequencing project: providing services to taxonomists for standard genome sequencing and annotation.</title>
        <authorList>
            <consortium name="The Broad Institute Genomics Platform"/>
            <consortium name="The Broad Institute Genome Sequencing Center for Infectious Disease"/>
            <person name="Wu L."/>
            <person name="Ma J."/>
        </authorList>
    </citation>
    <scope>NUCLEOTIDE SEQUENCE [LARGE SCALE GENOMIC DNA]</scope>
    <source>
        <strain evidence="9">NBRC 102520</strain>
    </source>
</reference>
<evidence type="ECO:0000313" key="9">
    <source>
        <dbReference type="Proteomes" id="UP001156905"/>
    </source>
</evidence>
<dbReference type="Gene3D" id="2.40.160.20">
    <property type="match status" value="1"/>
</dbReference>
<keyword evidence="2 6" id="KW-0732">Signal</keyword>
<evidence type="ECO:0000256" key="1">
    <source>
        <dbReference type="ARBA" id="ARBA00004442"/>
    </source>
</evidence>
<dbReference type="RefSeq" id="WP_284269626.1">
    <property type="nucleotide sequence ID" value="NZ_BSOW01000018.1"/>
</dbReference>
<feature type="domain" description="Outer membrane protein beta-barrel" evidence="7">
    <location>
        <begin position="27"/>
        <end position="270"/>
    </location>
</feature>
<comment type="caution">
    <text evidence="8">The sequence shown here is derived from an EMBL/GenBank/DDBJ whole genome shotgun (WGS) entry which is preliminary data.</text>
</comment>
<dbReference type="Proteomes" id="UP001156905">
    <property type="component" value="Unassembled WGS sequence"/>
</dbReference>
<accession>A0ABQ6B3S1</accession>
<evidence type="ECO:0000256" key="4">
    <source>
        <dbReference type="ARBA" id="ARBA00023237"/>
    </source>
</evidence>
<dbReference type="InterPro" id="IPR027385">
    <property type="entry name" value="Beta-barrel_OMP"/>
</dbReference>
<keyword evidence="4" id="KW-0998">Cell outer membrane</keyword>
<keyword evidence="3" id="KW-0472">Membrane</keyword>
<name>A0ABQ6B3S1_9BRAD</name>
<keyword evidence="9" id="KW-1185">Reference proteome</keyword>
<evidence type="ECO:0000313" key="8">
    <source>
        <dbReference type="EMBL" id="GLR88290.1"/>
    </source>
</evidence>
<evidence type="ECO:0000256" key="2">
    <source>
        <dbReference type="ARBA" id="ARBA00022729"/>
    </source>
</evidence>